<organism evidence="2 3">
    <name type="scientific">Corynebacterium hadale</name>
    <dbReference type="NCBI Taxonomy" id="2026255"/>
    <lineage>
        <taxon>Bacteria</taxon>
        <taxon>Bacillati</taxon>
        <taxon>Actinomycetota</taxon>
        <taxon>Actinomycetes</taxon>
        <taxon>Mycobacteriales</taxon>
        <taxon>Corynebacteriaceae</taxon>
        <taxon>Corynebacterium</taxon>
    </lineage>
</organism>
<keyword evidence="3" id="KW-1185">Reference proteome</keyword>
<dbReference type="Proteomes" id="UP000218281">
    <property type="component" value="Unassembled WGS sequence"/>
</dbReference>
<evidence type="ECO:0000256" key="1">
    <source>
        <dbReference type="SAM" id="Coils"/>
    </source>
</evidence>
<dbReference type="EMBL" id="NSGO01000004">
    <property type="protein sequence ID" value="PAT06370.1"/>
    <property type="molecule type" value="Genomic_DNA"/>
</dbReference>
<evidence type="ECO:0000313" key="3">
    <source>
        <dbReference type="Proteomes" id="UP000218281"/>
    </source>
</evidence>
<feature type="coiled-coil region" evidence="1">
    <location>
        <begin position="273"/>
        <end position="300"/>
    </location>
</feature>
<evidence type="ECO:0008006" key="4">
    <source>
        <dbReference type="Google" id="ProtNLM"/>
    </source>
</evidence>
<gene>
    <name evidence="2" type="ORF">CKJ81_05325</name>
</gene>
<protein>
    <recommendedName>
        <fullName evidence="4">Glycosyltransferase 2-like domain-containing protein</fullName>
    </recommendedName>
</protein>
<dbReference type="InterPro" id="IPR021466">
    <property type="entry name" value="Put_rhamnosyl_transferase"/>
</dbReference>
<accession>A0ABX4HAN1</accession>
<dbReference type="Pfam" id="PF11316">
    <property type="entry name" value="Rhamno_transf"/>
    <property type="match status" value="1"/>
</dbReference>
<comment type="caution">
    <text evidence="2">The sequence shown here is derived from an EMBL/GenBank/DDBJ whole genome shotgun (WGS) entry which is preliminary data.</text>
</comment>
<sequence>MKRKFMALNSVPIVAVTRCGIGIYDQKWWESRLELLKAITFPSLTRFKDLNFTWYILLDSAVPNNVYAELQKLVQESGCSFVRFSFVENPAFVREGVFNAVKSVAAPDQRCLAMRIDDDDAVSFDFFENAMALALENPDKPAVISLSRGFAFNAPEQKIGELSYPSHPCNTVFYGTKAELNRIMFQNHVKWLQTAEALGYRSLNVASKAGQFLYTYHKQGDGSYEKRVSRVEQWRKLDSQDVERFGLREAPLEAWVEKQKSLPKTVGLTWRRAQGERWQLDGLKADMQRLKREIIKTNSKIFDPTEPFLYMLKPLNGAKVRAGTVTFTGASNAGARVSLSVTGKSGIYRKVQEVTTDENNGSFKLVGRFNPGTWNIRILSTMKLNGEEKYKQLDYRIIAKK</sequence>
<reference evidence="2 3" key="1">
    <citation type="submission" date="2017-08" db="EMBL/GenBank/DDBJ databases">
        <title>Whole genome sequences of 6 clinical strains closest to Corynebacterium imitans.</title>
        <authorList>
            <person name="Bernier A.-M."/>
            <person name="Burdz T."/>
            <person name="Bernard K."/>
        </authorList>
    </citation>
    <scope>NUCLEOTIDE SEQUENCE [LARGE SCALE GENOMIC DNA]</scope>
    <source>
        <strain evidence="2 3">NML93-0607</strain>
    </source>
</reference>
<proteinExistence type="predicted"/>
<name>A0ABX4HAN1_9CORY</name>
<keyword evidence="1" id="KW-0175">Coiled coil</keyword>
<evidence type="ECO:0000313" key="2">
    <source>
        <dbReference type="EMBL" id="PAT06370.1"/>
    </source>
</evidence>